<dbReference type="InterPro" id="IPR006029">
    <property type="entry name" value="Neurotrans-gated_channel_TM"/>
</dbReference>
<dbReference type="Proteomes" id="UP000507470">
    <property type="component" value="Unassembled WGS sequence"/>
</dbReference>
<feature type="transmembrane region" description="Helical" evidence="1">
    <location>
        <begin position="235"/>
        <end position="262"/>
    </location>
</feature>
<evidence type="ECO:0000313" key="3">
    <source>
        <dbReference type="EMBL" id="CAC5356537.1"/>
    </source>
</evidence>
<dbReference type="InterPro" id="IPR006028">
    <property type="entry name" value="GABAA/Glycine_rcpt"/>
</dbReference>
<sequence length="410" mass="47670">MAETVNGENKSTKPKPKKSVFIKVTFLKISNIETVKEQFSADVFIKARWREPNEERRYPKSDISVVITSEHPIQELEILEDEQELSSMNVSCFVDVQEWELKDFVVTEAKQMTKEFSETKNISFPLLTVKTLAVRQFGFFVWNILIIMTIISLLSFTTFAVDNTKPQNRLQLGFTLTLTGVTFRFVTNQSLPKISYLTKLDVYILFCMIFNFCISIWHAVITRFNDNSDQDSMDFWAFIIFIIIYSVFQLIYFMIVVGSYFWRRSKVQQQEKEYQEKAIKLIGESWKSNRKITSRSKVRDEELCKDVKYTNRFFKVDSTETSFAATDTVFVGSVEVSVNKFMVYQTSWLNKYYIDPMNSIKRGRNSTRNNAAMITTSTVTPSNTNNNTTRNNGNWAYTSTSESLDCCVVQ</sequence>
<dbReference type="InterPro" id="IPR006201">
    <property type="entry name" value="Neur_channel"/>
</dbReference>
<keyword evidence="4" id="KW-1185">Reference proteome</keyword>
<accession>A0A6J7ZUM7</accession>
<feature type="transmembrane region" description="Helical" evidence="1">
    <location>
        <begin position="200"/>
        <end position="220"/>
    </location>
</feature>
<dbReference type="Pfam" id="PF02932">
    <property type="entry name" value="Neur_chan_memb"/>
    <property type="match status" value="1"/>
</dbReference>
<evidence type="ECO:0000259" key="2">
    <source>
        <dbReference type="Pfam" id="PF02932"/>
    </source>
</evidence>
<dbReference type="GO" id="GO:0004888">
    <property type="term" value="F:transmembrane signaling receptor activity"/>
    <property type="evidence" value="ECO:0007669"/>
    <property type="project" value="InterPro"/>
</dbReference>
<organism evidence="3 4">
    <name type="scientific">Mytilus coruscus</name>
    <name type="common">Sea mussel</name>
    <dbReference type="NCBI Taxonomy" id="42192"/>
    <lineage>
        <taxon>Eukaryota</taxon>
        <taxon>Metazoa</taxon>
        <taxon>Spiralia</taxon>
        <taxon>Lophotrochozoa</taxon>
        <taxon>Mollusca</taxon>
        <taxon>Bivalvia</taxon>
        <taxon>Autobranchia</taxon>
        <taxon>Pteriomorphia</taxon>
        <taxon>Mytilida</taxon>
        <taxon>Mytiloidea</taxon>
        <taxon>Mytilidae</taxon>
        <taxon>Mytilinae</taxon>
        <taxon>Mytilus</taxon>
    </lineage>
</organism>
<keyword evidence="1" id="KW-0472">Membrane</keyword>
<dbReference type="InterPro" id="IPR036719">
    <property type="entry name" value="Neuro-gated_channel_TM_sf"/>
</dbReference>
<dbReference type="EMBL" id="CACVKT020000158">
    <property type="protein sequence ID" value="CAC5356537.1"/>
    <property type="molecule type" value="Genomic_DNA"/>
</dbReference>
<evidence type="ECO:0000256" key="1">
    <source>
        <dbReference type="SAM" id="Phobius"/>
    </source>
</evidence>
<reference evidence="3 4" key="1">
    <citation type="submission" date="2020-06" db="EMBL/GenBank/DDBJ databases">
        <authorList>
            <person name="Li R."/>
            <person name="Bekaert M."/>
        </authorList>
    </citation>
    <scope>NUCLEOTIDE SEQUENCE [LARGE SCALE GENOMIC DNA]</scope>
    <source>
        <strain evidence="4">wild</strain>
    </source>
</reference>
<feature type="domain" description="Neurotransmitter-gated ion-channel transmembrane" evidence="2">
    <location>
        <begin position="150"/>
        <end position="236"/>
    </location>
</feature>
<dbReference type="InterPro" id="IPR038050">
    <property type="entry name" value="Neuro_actylchol_rec"/>
</dbReference>
<name>A0A6J7ZUM7_MYTCO</name>
<dbReference type="OrthoDB" id="189655at2759"/>
<protein>
    <submittedName>
        <fullName evidence="3">GABRG</fullName>
    </submittedName>
</protein>
<evidence type="ECO:0000313" key="4">
    <source>
        <dbReference type="Proteomes" id="UP000507470"/>
    </source>
</evidence>
<proteinExistence type="predicted"/>
<dbReference type="GO" id="GO:0016020">
    <property type="term" value="C:membrane"/>
    <property type="evidence" value="ECO:0007669"/>
    <property type="project" value="InterPro"/>
</dbReference>
<dbReference type="SUPFAM" id="SSF90112">
    <property type="entry name" value="Neurotransmitter-gated ion-channel transmembrane pore"/>
    <property type="match status" value="1"/>
</dbReference>
<dbReference type="GO" id="GO:0005216">
    <property type="term" value="F:monoatomic ion channel activity"/>
    <property type="evidence" value="ECO:0007669"/>
    <property type="project" value="InterPro"/>
</dbReference>
<gene>
    <name evidence="3" type="ORF">MCOR_636</name>
</gene>
<dbReference type="AlphaFoldDB" id="A0A6J7ZUM7"/>
<dbReference type="Gene3D" id="1.20.58.390">
    <property type="entry name" value="Neurotransmitter-gated ion-channel transmembrane domain"/>
    <property type="match status" value="1"/>
</dbReference>
<dbReference type="PANTHER" id="PTHR18945">
    <property type="entry name" value="NEUROTRANSMITTER GATED ION CHANNEL"/>
    <property type="match status" value="1"/>
</dbReference>
<keyword evidence="1" id="KW-1133">Transmembrane helix</keyword>
<dbReference type="PRINTS" id="PR00253">
    <property type="entry name" value="GABAARECEPTR"/>
</dbReference>
<feature type="transmembrane region" description="Helical" evidence="1">
    <location>
        <begin position="137"/>
        <end position="158"/>
    </location>
</feature>
<keyword evidence="1" id="KW-0812">Transmembrane</keyword>
<feature type="transmembrane region" description="Helical" evidence="1">
    <location>
        <begin position="170"/>
        <end position="188"/>
    </location>
</feature>